<dbReference type="Pfam" id="PF00082">
    <property type="entry name" value="Peptidase_S8"/>
    <property type="match status" value="2"/>
</dbReference>
<keyword evidence="2" id="KW-0134">Cell wall</keyword>
<feature type="region of interest" description="Disordered" evidence="9">
    <location>
        <begin position="559"/>
        <end position="724"/>
    </location>
</feature>
<dbReference type="InterPro" id="IPR023827">
    <property type="entry name" value="Peptidase_S8_Asp-AS"/>
</dbReference>
<comment type="similarity">
    <text evidence="1 8">Belongs to the peptidase S8 family.</text>
</comment>
<evidence type="ECO:0000256" key="4">
    <source>
        <dbReference type="ARBA" id="ARBA00022670"/>
    </source>
</evidence>
<feature type="compositionally biased region" description="Polar residues" evidence="9">
    <location>
        <begin position="634"/>
        <end position="652"/>
    </location>
</feature>
<evidence type="ECO:0000256" key="1">
    <source>
        <dbReference type="ARBA" id="ARBA00011073"/>
    </source>
</evidence>
<evidence type="ECO:0000313" key="13">
    <source>
        <dbReference type="Proteomes" id="UP000747399"/>
    </source>
</evidence>
<dbReference type="Pfam" id="PF02225">
    <property type="entry name" value="PA"/>
    <property type="match status" value="1"/>
</dbReference>
<evidence type="ECO:0000256" key="2">
    <source>
        <dbReference type="ARBA" id="ARBA00022512"/>
    </source>
</evidence>
<evidence type="ECO:0000256" key="8">
    <source>
        <dbReference type="PROSITE-ProRule" id="PRU01240"/>
    </source>
</evidence>
<dbReference type="AlphaFoldDB" id="A0A8J4B2T7"/>
<proteinExistence type="inferred from homology"/>
<dbReference type="Gene3D" id="3.40.50.200">
    <property type="entry name" value="Peptidase S8/S53 domain"/>
    <property type="match status" value="2"/>
</dbReference>
<feature type="active site" description="Charge relay system" evidence="8">
    <location>
        <position position="311"/>
    </location>
</feature>
<dbReference type="SUPFAM" id="SSF52743">
    <property type="entry name" value="Subtilisin-like"/>
    <property type="match status" value="1"/>
</dbReference>
<dbReference type="PROSITE" id="PS00136">
    <property type="entry name" value="SUBTILASE_ASP"/>
    <property type="match status" value="1"/>
</dbReference>
<dbReference type="GO" id="GO:0004252">
    <property type="term" value="F:serine-type endopeptidase activity"/>
    <property type="evidence" value="ECO:0007669"/>
    <property type="project" value="UniProtKB-UniRule"/>
</dbReference>
<evidence type="ECO:0000259" key="11">
    <source>
        <dbReference type="Pfam" id="PF02225"/>
    </source>
</evidence>
<feature type="compositionally biased region" description="Pro residues" evidence="9">
    <location>
        <begin position="1049"/>
        <end position="1064"/>
    </location>
</feature>
<dbReference type="InterPro" id="IPR022398">
    <property type="entry name" value="Peptidase_S8_His-AS"/>
</dbReference>
<organism evidence="12 13">
    <name type="scientific">Volvox africanus</name>
    <dbReference type="NCBI Taxonomy" id="51714"/>
    <lineage>
        <taxon>Eukaryota</taxon>
        <taxon>Viridiplantae</taxon>
        <taxon>Chlorophyta</taxon>
        <taxon>core chlorophytes</taxon>
        <taxon>Chlorophyceae</taxon>
        <taxon>CS clade</taxon>
        <taxon>Chlamydomonadales</taxon>
        <taxon>Volvocaceae</taxon>
        <taxon>Volvox</taxon>
    </lineage>
</organism>
<feature type="active site" description="Charge relay system" evidence="8">
    <location>
        <position position="784"/>
    </location>
</feature>
<accession>A0A8J4B2T7</accession>
<evidence type="ECO:0000256" key="3">
    <source>
        <dbReference type="ARBA" id="ARBA00022525"/>
    </source>
</evidence>
<evidence type="ECO:0000313" key="12">
    <source>
        <dbReference type="EMBL" id="GIL52872.1"/>
    </source>
</evidence>
<keyword evidence="6 8" id="KW-0378">Hydrolase</keyword>
<dbReference type="GO" id="GO:0006508">
    <property type="term" value="P:proteolysis"/>
    <property type="evidence" value="ECO:0007669"/>
    <property type="project" value="UniProtKB-KW"/>
</dbReference>
<feature type="compositionally biased region" description="Low complexity" evidence="9">
    <location>
        <begin position="674"/>
        <end position="706"/>
    </location>
</feature>
<feature type="domain" description="Peptidase S8/S53" evidence="10">
    <location>
        <begin position="733"/>
        <end position="825"/>
    </location>
</feature>
<dbReference type="InterPro" id="IPR003137">
    <property type="entry name" value="PA_domain"/>
</dbReference>
<evidence type="ECO:0000256" key="7">
    <source>
        <dbReference type="ARBA" id="ARBA00022825"/>
    </source>
</evidence>
<dbReference type="CDD" id="cd00538">
    <property type="entry name" value="PA"/>
    <property type="match status" value="1"/>
</dbReference>
<keyword evidence="3" id="KW-0964">Secreted</keyword>
<dbReference type="InterPro" id="IPR036852">
    <property type="entry name" value="Peptidase_S8/S53_dom_sf"/>
</dbReference>
<dbReference type="PANTHER" id="PTHR43806:SF14">
    <property type="entry name" value="TRIPEPTIDYL-PEPTIDASE 2"/>
    <property type="match status" value="1"/>
</dbReference>
<dbReference type="GO" id="GO:0005829">
    <property type="term" value="C:cytosol"/>
    <property type="evidence" value="ECO:0007669"/>
    <property type="project" value="TreeGrafter"/>
</dbReference>
<dbReference type="InterPro" id="IPR000209">
    <property type="entry name" value="Peptidase_S8/S53_dom"/>
</dbReference>
<keyword evidence="4 8" id="KW-0645">Protease</keyword>
<evidence type="ECO:0000256" key="9">
    <source>
        <dbReference type="SAM" id="MobiDB-lite"/>
    </source>
</evidence>
<dbReference type="PROSITE" id="PS00138">
    <property type="entry name" value="SUBTILASE_SER"/>
    <property type="match status" value="1"/>
</dbReference>
<dbReference type="SUPFAM" id="SSF52025">
    <property type="entry name" value="PA domain"/>
    <property type="match status" value="1"/>
</dbReference>
<evidence type="ECO:0008006" key="14">
    <source>
        <dbReference type="Google" id="ProtNLM"/>
    </source>
</evidence>
<protein>
    <recommendedName>
        <fullName evidence="14">Peptidase S8/S53 domain-containing protein</fullName>
    </recommendedName>
</protein>
<dbReference type="EMBL" id="BNCO01000014">
    <property type="protein sequence ID" value="GIL52872.1"/>
    <property type="molecule type" value="Genomic_DNA"/>
</dbReference>
<evidence type="ECO:0000256" key="6">
    <source>
        <dbReference type="ARBA" id="ARBA00022801"/>
    </source>
</evidence>
<dbReference type="InterPro" id="IPR023828">
    <property type="entry name" value="Peptidase_S8_Ser-AS"/>
</dbReference>
<feature type="region of interest" description="Disordered" evidence="9">
    <location>
        <begin position="1029"/>
        <end position="1065"/>
    </location>
</feature>
<feature type="domain" description="Peptidase S8/S53" evidence="10">
    <location>
        <begin position="255"/>
        <end position="466"/>
    </location>
</feature>
<dbReference type="Gene3D" id="3.50.30.30">
    <property type="match status" value="1"/>
</dbReference>
<keyword evidence="5" id="KW-0732">Signal</keyword>
<keyword evidence="7 8" id="KW-0720">Serine protease</keyword>
<feature type="domain" description="PA" evidence="11">
    <location>
        <begin position="473"/>
        <end position="552"/>
    </location>
</feature>
<feature type="active site" description="Charge relay system" evidence="8">
    <location>
        <position position="264"/>
    </location>
</feature>
<name>A0A8J4B2T7_9CHLO</name>
<sequence>MRPRTPTTVSSTLIICVRHRSFSQFDFKSYSHEFLYLCLGDFVLAGEHAKQWTSALTNPKMKSSQSETSSSVKMVWALSGQALVIFILLALSGSRSADARPGMAYRSRKLVAADEFYGDQPSSWGNVVPGRFLVKMRPRTKNALPQSVGSALSRVQAISRGFRKKRLDVQITEQYSVTFDGFSVQTSNIDETLMALDDEYDIMSVYPVVLVPPPDAAGISKILPSLLSGDYFANSSATGSLSATLASLGLPRVTGADIRVGIIDTGVDHTHPALQGPNGSRVVIRNAVVSDNFTPGGLPENHDNVNDCMGHGTHVAGIIAGSYSSPNFRYVGVAPGVALGVYKVFGCNGSTTSDIILTALERASEDKMQIINLSMGIPGAWGGPVAEAVEKLAQAGTFVVSSVGNEGESGLFMPSSISNSLSVISVGSTDSVAVPTVLTLKIDTAPNATVLSTRAAYGNVSPLLNAQLQAFAPFAADGCSSDWPVDMTGRVAMVTAGGCNVDTKATNVAVAGGIGVILFGDDAALNDLTRVPYSWPARSFDVPVLVVAQDAGVRNLIAASTPLSQTPSPPRPPSPRPPSPPSPAPSPPPLPPPPSPPSPPPSPPSPPSPPPPPRPPPPSPPPPSPPPSPPPVDLTTTNVKAIRTTVSASPSTDPDAPTWPLWSPPKEADNGRGPSNVAAPAPSPASPSSVSPSYSTSPSSPGVSSPIATSPGRGAAPSVGRRRGRNLAEASQLTIVGISGSPVSPTSSWGPSPDLRMKPTVAAPGGGILGLAPAGCFAYRSGTSQAAPFVTGALALMMDAVKARNQVWSANQIARALATTARPVQDRNGTSVTTPLRVGGGTVDIPALVTNRIDVNPPRIELGSNNTCTNNFTTWLDIQMIGLMPSALTFQLSHQPASSLVATNLLVVNKNISGPGNNRSAFAFDPTYTPVTASAVFGSSRLNNISSITVPVAGNMRLRVNFLLPQPPSGSRGPGMFFSGYIVLRPTSNPDPSAPPQPTLYVPYLGYSCPLSGLPVFVTGAMSTNNGTWVWDDDDGSSPDGRYSLEMAAPPPPPPIAPSPPPPDDYSQTMGFNDEPTEYDVPPSPPRAALVSSAFTFRLSSTGPRLPNLALFMQRQPVAREIQLWRALPFDGAGIKMGPIRMMQGIFPRATNSGPLIINWDGYYKDVNTGRDTPVTPGTYYFVVRLTRGSGWADAPDLTSNVDVWVSPRFALSATRW</sequence>
<evidence type="ECO:0000256" key="5">
    <source>
        <dbReference type="ARBA" id="ARBA00022729"/>
    </source>
</evidence>
<dbReference type="PROSITE" id="PS51892">
    <property type="entry name" value="SUBTILASE"/>
    <property type="match status" value="1"/>
</dbReference>
<dbReference type="PRINTS" id="PR01217">
    <property type="entry name" value="PRICHEXTENSN"/>
</dbReference>
<feature type="compositionally biased region" description="Pro residues" evidence="9">
    <location>
        <begin position="567"/>
        <end position="632"/>
    </location>
</feature>
<dbReference type="PANTHER" id="PTHR43806">
    <property type="entry name" value="PEPTIDASE S8"/>
    <property type="match status" value="1"/>
</dbReference>
<comment type="caution">
    <text evidence="12">The sequence shown here is derived from an EMBL/GenBank/DDBJ whole genome shotgun (WGS) entry which is preliminary data.</text>
</comment>
<dbReference type="InterPro" id="IPR050131">
    <property type="entry name" value="Peptidase_S8_subtilisin-like"/>
</dbReference>
<reference evidence="12" key="1">
    <citation type="journal article" date="2021" name="Proc. Natl. Acad. Sci. U.S.A.">
        <title>Three genomes in the algal genus Volvox reveal the fate of a haploid sex-determining region after a transition to homothallism.</title>
        <authorList>
            <person name="Yamamoto K."/>
            <person name="Hamaji T."/>
            <person name="Kawai-Toyooka H."/>
            <person name="Matsuzaki R."/>
            <person name="Takahashi F."/>
            <person name="Nishimura Y."/>
            <person name="Kawachi M."/>
            <person name="Noguchi H."/>
            <person name="Minakuchi Y."/>
            <person name="Umen J.G."/>
            <person name="Toyoda A."/>
            <person name="Nozaki H."/>
        </authorList>
    </citation>
    <scope>NUCLEOTIDE SEQUENCE</scope>
    <source>
        <strain evidence="12">NIES-3780</strain>
    </source>
</reference>
<gene>
    <name evidence="12" type="ORF">Vafri_8640</name>
</gene>
<dbReference type="InterPro" id="IPR046450">
    <property type="entry name" value="PA_dom_sf"/>
</dbReference>
<evidence type="ECO:0000259" key="10">
    <source>
        <dbReference type="Pfam" id="PF00082"/>
    </source>
</evidence>
<dbReference type="Proteomes" id="UP000747399">
    <property type="component" value="Unassembled WGS sequence"/>
</dbReference>
<dbReference type="GO" id="GO:0008240">
    <property type="term" value="F:tripeptidyl-peptidase activity"/>
    <property type="evidence" value="ECO:0007669"/>
    <property type="project" value="TreeGrafter"/>
</dbReference>
<keyword evidence="13" id="KW-1185">Reference proteome</keyword>
<dbReference type="PROSITE" id="PS00137">
    <property type="entry name" value="SUBTILASE_HIS"/>
    <property type="match status" value="1"/>
</dbReference>